<dbReference type="Pfam" id="PF14052">
    <property type="entry name" value="Caps_assemb_Wzi"/>
    <property type="match status" value="1"/>
</dbReference>
<dbReference type="AlphaFoldDB" id="E1R9Z9"/>
<gene>
    <name evidence="2" type="ordered locus">Spirs_4244</name>
</gene>
<feature type="chain" id="PRO_5003150695" description="Capsule assembly protein Wzi" evidence="1">
    <location>
        <begin position="22"/>
        <end position="468"/>
    </location>
</feature>
<name>E1R9Z9_SEDSS</name>
<evidence type="ECO:0000313" key="3">
    <source>
        <dbReference type="Proteomes" id="UP000002318"/>
    </source>
</evidence>
<keyword evidence="1" id="KW-0732">Signal</keyword>
<dbReference type="HOGENOM" id="CLU_038260_0_0_12"/>
<dbReference type="InterPro" id="IPR026950">
    <property type="entry name" value="Caps_assemb_Wzi"/>
</dbReference>
<protein>
    <recommendedName>
        <fullName evidence="4">Capsule assembly protein Wzi</fullName>
    </recommendedName>
</protein>
<keyword evidence="3" id="KW-1185">Reference proteome</keyword>
<feature type="signal peptide" evidence="1">
    <location>
        <begin position="1"/>
        <end position="21"/>
    </location>
</feature>
<evidence type="ECO:0008006" key="4">
    <source>
        <dbReference type="Google" id="ProtNLM"/>
    </source>
</evidence>
<evidence type="ECO:0000313" key="2">
    <source>
        <dbReference type="EMBL" id="ADK83318.1"/>
    </source>
</evidence>
<dbReference type="InterPro" id="IPR038636">
    <property type="entry name" value="Wzi_sf"/>
</dbReference>
<dbReference type="Gene3D" id="2.40.160.130">
    <property type="entry name" value="Capsule assembly protein Wzi"/>
    <property type="match status" value="1"/>
</dbReference>
<organism evidence="2 3">
    <name type="scientific">Sediminispirochaeta smaragdinae (strain DSM 11293 / JCM 15392 / SEBR 4228)</name>
    <name type="common">Spirochaeta smaragdinae</name>
    <dbReference type="NCBI Taxonomy" id="573413"/>
    <lineage>
        <taxon>Bacteria</taxon>
        <taxon>Pseudomonadati</taxon>
        <taxon>Spirochaetota</taxon>
        <taxon>Spirochaetia</taxon>
        <taxon>Spirochaetales</taxon>
        <taxon>Spirochaetaceae</taxon>
        <taxon>Sediminispirochaeta</taxon>
    </lineage>
</organism>
<dbReference type="Proteomes" id="UP000002318">
    <property type="component" value="Chromosome"/>
</dbReference>
<evidence type="ECO:0000256" key="1">
    <source>
        <dbReference type="SAM" id="SignalP"/>
    </source>
</evidence>
<accession>E1R9Z9</accession>
<dbReference type="STRING" id="573413.Spirs_4244"/>
<reference evidence="2 3" key="1">
    <citation type="journal article" date="2010" name="Stand. Genomic Sci.">
        <title>Complete genome sequence of Spirochaeta smaragdinae type strain (SEBR 4228).</title>
        <authorList>
            <person name="Mavromatis K."/>
            <person name="Yasawong M."/>
            <person name="Chertkov O."/>
            <person name="Lapidus A."/>
            <person name="Lucas S."/>
            <person name="Nolan M."/>
            <person name="Del Rio T.G."/>
            <person name="Tice H."/>
            <person name="Cheng J.F."/>
            <person name="Pitluck S."/>
            <person name="Liolios K."/>
            <person name="Ivanova N."/>
            <person name="Tapia R."/>
            <person name="Han C."/>
            <person name="Bruce D."/>
            <person name="Goodwin L."/>
            <person name="Pati A."/>
            <person name="Chen A."/>
            <person name="Palaniappan K."/>
            <person name="Land M."/>
            <person name="Hauser L."/>
            <person name="Chang Y.J."/>
            <person name="Jeffries C.D."/>
            <person name="Detter J.C."/>
            <person name="Rohde M."/>
            <person name="Brambilla E."/>
            <person name="Spring S."/>
            <person name="Goker M."/>
            <person name="Sikorski J."/>
            <person name="Woyke T."/>
            <person name="Bristow J."/>
            <person name="Eisen J.A."/>
            <person name="Markowitz V."/>
            <person name="Hugenholtz P."/>
            <person name="Klenk H.P."/>
            <person name="Kyrpides N.C."/>
        </authorList>
    </citation>
    <scope>NUCLEOTIDE SEQUENCE [LARGE SCALE GENOMIC DNA]</scope>
    <source>
        <strain evidence="3">DSM 11293 / JCM 15392 / SEBR 4228</strain>
    </source>
</reference>
<dbReference type="eggNOG" id="ENOG502Z7NG">
    <property type="taxonomic scope" value="Bacteria"/>
</dbReference>
<dbReference type="KEGG" id="ssm:Spirs_4244"/>
<dbReference type="EMBL" id="CP002116">
    <property type="protein sequence ID" value="ADK83318.1"/>
    <property type="molecule type" value="Genomic_DNA"/>
</dbReference>
<proteinExistence type="predicted"/>
<sequence length="468" mass="53305">MRRIICILICLVFFHPLFSFAEILPATIQIENSFLWGSDDDLPHWLTANSWGTTEDTDIQDVIDISFAQLFTINDIISFIYGFDVATNVSESSSISIEELYYQFNLYGFSVYAGKKRQTLGDVYEPLSTGSMVVSEHASPIPRISAGFFDYVPVPFTRNILEVKGLISHGWFQGDRYTDGILLHEKAFYGKVNLPFGISPYVGLVHEAMWGGSNDIGEDGGITWENFWRIFFADEGGDDAPTNEQLNRLGNHLGIWDFGIYGEIAGLDLHAYYQHFFEDRSGLKFFQNGIDGLWGLSIEHLPFPYVDTFLYEYVQTTDQSGDVHNIGDEILGGFDRYYDNWFYQNGWTHLNSVIGNSFFSTIGSDEDLKIANNRMKIHHVGIHGSIAALLEYTALCSFARYYPAYVLDADNNLVSLYDREEYLIHTYFELERKSLFNYGYLSGRIGLGYDFGSLKDSFGLLISAEWNF</sequence>